<evidence type="ECO:0000256" key="1">
    <source>
        <dbReference type="SAM" id="Phobius"/>
    </source>
</evidence>
<organism evidence="2 3">
    <name type="scientific">Planoprotostelium fungivorum</name>
    <dbReference type="NCBI Taxonomy" id="1890364"/>
    <lineage>
        <taxon>Eukaryota</taxon>
        <taxon>Amoebozoa</taxon>
        <taxon>Evosea</taxon>
        <taxon>Variosea</taxon>
        <taxon>Cavosteliida</taxon>
        <taxon>Cavosteliaceae</taxon>
        <taxon>Planoprotostelium</taxon>
    </lineage>
</organism>
<evidence type="ECO:0000313" key="2">
    <source>
        <dbReference type="EMBL" id="PRP85524.1"/>
    </source>
</evidence>
<proteinExistence type="predicted"/>
<gene>
    <name evidence="2" type="ORF">PROFUN_06756</name>
</gene>
<dbReference type="Proteomes" id="UP000241769">
    <property type="component" value="Unassembled WGS sequence"/>
</dbReference>
<comment type="caution">
    <text evidence="2">The sequence shown here is derived from an EMBL/GenBank/DDBJ whole genome shotgun (WGS) entry which is preliminary data.</text>
</comment>
<keyword evidence="3" id="KW-1185">Reference proteome</keyword>
<dbReference type="EMBL" id="MDYQ01000043">
    <property type="protein sequence ID" value="PRP85524.1"/>
    <property type="molecule type" value="Genomic_DNA"/>
</dbReference>
<keyword evidence="1" id="KW-0472">Membrane</keyword>
<dbReference type="InParanoid" id="A0A2P6NNJ0"/>
<keyword evidence="1" id="KW-0812">Transmembrane</keyword>
<protein>
    <submittedName>
        <fullName evidence="2">Uncharacterized protein</fullName>
    </submittedName>
</protein>
<name>A0A2P6NNJ0_9EUKA</name>
<keyword evidence="1" id="KW-1133">Transmembrane helix</keyword>
<feature type="transmembrane region" description="Helical" evidence="1">
    <location>
        <begin position="187"/>
        <end position="204"/>
    </location>
</feature>
<evidence type="ECO:0000313" key="3">
    <source>
        <dbReference type="Proteomes" id="UP000241769"/>
    </source>
</evidence>
<reference evidence="2 3" key="1">
    <citation type="journal article" date="2018" name="Genome Biol. Evol.">
        <title>Multiple Roots of Fruiting Body Formation in Amoebozoa.</title>
        <authorList>
            <person name="Hillmann F."/>
            <person name="Forbes G."/>
            <person name="Novohradska S."/>
            <person name="Ferling I."/>
            <person name="Riege K."/>
            <person name="Groth M."/>
            <person name="Westermann M."/>
            <person name="Marz M."/>
            <person name="Spaller T."/>
            <person name="Winckler T."/>
            <person name="Schaap P."/>
            <person name="Glockner G."/>
        </authorList>
    </citation>
    <scope>NUCLEOTIDE SEQUENCE [LARGE SCALE GENOMIC DNA]</scope>
    <source>
        <strain evidence="2 3">Jena</strain>
    </source>
</reference>
<feature type="transmembrane region" description="Helical" evidence="1">
    <location>
        <begin position="21"/>
        <end position="44"/>
    </location>
</feature>
<sequence>MLCPEELDRFQLIDQSEMIHRLVIVFALIASVGAADTAFITLQYQQQINGITNCSAVSSLTAQPVGYCYNHVQYASTNSSSGTSNTYNSGCSGASNTTAFSFNSCTNSSTYVYYTTATTYSPAPGSNDLVQMIFANGGCSGQPVWTQITYNAGTAAITSSCQPTTLSGFTTISVLGNSSQVHFVSEATGSACPLAVIFMMLVFISL</sequence>
<accession>A0A2P6NNJ0</accession>
<dbReference type="AlphaFoldDB" id="A0A2P6NNJ0"/>